<keyword evidence="3" id="KW-1185">Reference proteome</keyword>
<dbReference type="AlphaFoldDB" id="A0AAP0JCW7"/>
<keyword evidence="1" id="KW-0472">Membrane</keyword>
<dbReference type="Pfam" id="PF13838">
    <property type="entry name" value="Clathrin_H_link"/>
    <property type="match status" value="1"/>
</dbReference>
<dbReference type="SUPFAM" id="SSF48371">
    <property type="entry name" value="ARM repeat"/>
    <property type="match status" value="1"/>
</dbReference>
<dbReference type="InterPro" id="IPR016024">
    <property type="entry name" value="ARM-type_fold"/>
</dbReference>
<reference evidence="2 3" key="1">
    <citation type="submission" date="2024-01" db="EMBL/GenBank/DDBJ databases">
        <title>Genome assemblies of Stephania.</title>
        <authorList>
            <person name="Yang L."/>
        </authorList>
    </citation>
    <scope>NUCLEOTIDE SEQUENCE [LARGE SCALE GENOMIC DNA]</scope>
    <source>
        <strain evidence="2">QJT</strain>
        <tissue evidence="2">Leaf</tissue>
    </source>
</reference>
<keyword evidence="1" id="KW-0812">Transmembrane</keyword>
<sequence>MIFWFGDRARFLFLSLDLQVVQRLQELFSQTKDMEAAELAAEFPQGILRTVDTVARFQVLKYILSRVRVLFSMFQILGILVLSTMGLNLIC</sequence>
<name>A0AAP0JCW7_9MAGN</name>
<evidence type="ECO:0000313" key="2">
    <source>
        <dbReference type="EMBL" id="KAK9130710.1"/>
    </source>
</evidence>
<accession>A0AAP0JCW7</accession>
<dbReference type="Proteomes" id="UP001417504">
    <property type="component" value="Unassembled WGS sequence"/>
</dbReference>
<dbReference type="EMBL" id="JBBNAE010000004">
    <property type="protein sequence ID" value="KAK9130710.1"/>
    <property type="molecule type" value="Genomic_DNA"/>
</dbReference>
<protein>
    <submittedName>
        <fullName evidence="2">Uncharacterized protein</fullName>
    </submittedName>
</protein>
<organism evidence="2 3">
    <name type="scientific">Stephania japonica</name>
    <dbReference type="NCBI Taxonomy" id="461633"/>
    <lineage>
        <taxon>Eukaryota</taxon>
        <taxon>Viridiplantae</taxon>
        <taxon>Streptophyta</taxon>
        <taxon>Embryophyta</taxon>
        <taxon>Tracheophyta</taxon>
        <taxon>Spermatophyta</taxon>
        <taxon>Magnoliopsida</taxon>
        <taxon>Ranunculales</taxon>
        <taxon>Menispermaceae</taxon>
        <taxon>Menispermoideae</taxon>
        <taxon>Cissampelideae</taxon>
        <taxon>Stephania</taxon>
    </lineage>
</organism>
<feature type="transmembrane region" description="Helical" evidence="1">
    <location>
        <begin position="69"/>
        <end position="90"/>
    </location>
</feature>
<dbReference type="InterPro" id="IPR012331">
    <property type="entry name" value="Clathrin_H-chain_linker"/>
</dbReference>
<evidence type="ECO:0000256" key="1">
    <source>
        <dbReference type="SAM" id="Phobius"/>
    </source>
</evidence>
<proteinExistence type="predicted"/>
<keyword evidence="1" id="KW-1133">Transmembrane helix</keyword>
<gene>
    <name evidence="2" type="ORF">Sjap_011197</name>
</gene>
<comment type="caution">
    <text evidence="2">The sequence shown here is derived from an EMBL/GenBank/DDBJ whole genome shotgun (WGS) entry which is preliminary data.</text>
</comment>
<dbReference type="Gene3D" id="1.25.40.30">
    <property type="match status" value="1"/>
</dbReference>
<evidence type="ECO:0000313" key="3">
    <source>
        <dbReference type="Proteomes" id="UP001417504"/>
    </source>
</evidence>